<proteinExistence type="predicted"/>
<reference evidence="2" key="1">
    <citation type="submission" date="2020-08" db="EMBL/GenBank/DDBJ databases">
        <title>Phytoplasma sp. strain PR08 associated with Phyllody Disease of Parthenium hysterophorus.</title>
        <authorList>
            <person name="Kirdat K."/>
            <person name="Tiwarekar B."/>
            <person name="Yadav A."/>
        </authorList>
    </citation>
    <scope>NUCLEOTIDE SEQUENCE [LARGE SCALE GENOMIC DNA]</scope>
    <source>
        <strain evidence="2">PR08</strain>
    </source>
</reference>
<protein>
    <recommendedName>
        <fullName evidence="1">Phenylalanyl tRNA synthetase beta chain core domain-containing protein</fullName>
    </recommendedName>
</protein>
<dbReference type="EMBL" id="CP060385">
    <property type="protein sequence ID" value="QOX89540.1"/>
    <property type="molecule type" value="Genomic_DNA"/>
</dbReference>
<dbReference type="AlphaFoldDB" id="A0A7S7JLU5"/>
<dbReference type="InterPro" id="IPR045864">
    <property type="entry name" value="aa-tRNA-synth_II/BPL/LPL"/>
</dbReference>
<dbReference type="Gene3D" id="3.30.930.10">
    <property type="entry name" value="Bira Bifunctional Protein, Domain 2"/>
    <property type="match status" value="1"/>
</dbReference>
<evidence type="ECO:0000313" key="2">
    <source>
        <dbReference type="EMBL" id="QOX89540.1"/>
    </source>
</evidence>
<evidence type="ECO:0000259" key="1">
    <source>
        <dbReference type="Pfam" id="PF17759"/>
    </source>
</evidence>
<feature type="domain" description="Phenylalanyl tRNA synthetase beta chain core" evidence="1">
    <location>
        <begin position="3"/>
        <end position="83"/>
    </location>
</feature>
<organism evidence="2">
    <name type="scientific">Candidatus Phytoplasma australasiaticum subsp. australasiaticum</name>
    <dbReference type="NCBI Taxonomy" id="2832407"/>
    <lineage>
        <taxon>Bacteria</taxon>
        <taxon>Bacillati</taxon>
        <taxon>Mycoplasmatota</taxon>
        <taxon>Mollicutes</taxon>
        <taxon>Acholeplasmatales</taxon>
        <taxon>Acholeplasmataceae</taxon>
        <taxon>Candidatus Phytoplasma</taxon>
        <taxon>16SrII (Peanut WB group)</taxon>
        <taxon>Candidatus Phytoplasma australasiaticum</taxon>
    </lineage>
</organism>
<sequence>MKTYKLVNEKLFNLFYHDQNYLSVIKPITEERKILRQSLSGSMLEVLEFNQKNKNTDNAFFEISNVFYENKEVLHLSLGISGYLIKITG</sequence>
<dbReference type="Pfam" id="PF17759">
    <property type="entry name" value="tRNA_synthFbeta"/>
    <property type="match status" value="1"/>
</dbReference>
<dbReference type="InterPro" id="IPR041616">
    <property type="entry name" value="PheRS_beta_core"/>
</dbReference>
<name>A0A7S7JLU5_9MOLU</name>
<gene>
    <name evidence="2" type="ORF">H7685_00050</name>
</gene>
<dbReference type="SUPFAM" id="SSF55681">
    <property type="entry name" value="Class II aaRS and biotin synthetases"/>
    <property type="match status" value="1"/>
</dbReference>
<accession>A0A7S7JLU5</accession>